<feature type="compositionally biased region" description="Polar residues" evidence="7">
    <location>
        <begin position="5446"/>
        <end position="5457"/>
    </location>
</feature>
<dbReference type="GO" id="GO:0007165">
    <property type="term" value="P:signal transduction"/>
    <property type="evidence" value="ECO:0007669"/>
    <property type="project" value="InterPro"/>
</dbReference>
<evidence type="ECO:0000256" key="4">
    <source>
        <dbReference type="ARBA" id="ARBA00023043"/>
    </source>
</evidence>
<keyword evidence="5" id="KW-0963">Cytoplasm</keyword>
<feature type="region of interest" description="Disordered" evidence="7">
    <location>
        <begin position="1896"/>
        <end position="1945"/>
    </location>
</feature>
<evidence type="ECO:0000256" key="6">
    <source>
        <dbReference type="PROSITE-ProRule" id="PRU00023"/>
    </source>
</evidence>
<feature type="repeat" description="ANK" evidence="6">
    <location>
        <begin position="276"/>
        <end position="308"/>
    </location>
</feature>
<feature type="compositionally biased region" description="Basic residues" evidence="7">
    <location>
        <begin position="19"/>
        <end position="28"/>
    </location>
</feature>
<dbReference type="PRINTS" id="PR01415">
    <property type="entry name" value="ANKYRIN"/>
</dbReference>
<feature type="region of interest" description="Disordered" evidence="7">
    <location>
        <begin position="1770"/>
        <end position="1796"/>
    </location>
</feature>
<feature type="domain" description="Death" evidence="8">
    <location>
        <begin position="5719"/>
        <end position="5807"/>
    </location>
</feature>
<feature type="repeat" description="ANK" evidence="6">
    <location>
        <begin position="442"/>
        <end position="474"/>
    </location>
</feature>
<feature type="compositionally biased region" description="Polar residues" evidence="7">
    <location>
        <begin position="1770"/>
        <end position="1790"/>
    </location>
</feature>
<feature type="compositionally biased region" description="Basic and acidic residues" evidence="7">
    <location>
        <begin position="6074"/>
        <end position="6117"/>
    </location>
</feature>
<feature type="compositionally biased region" description="Basic and acidic residues" evidence="7">
    <location>
        <begin position="5315"/>
        <end position="5328"/>
    </location>
</feature>
<feature type="region of interest" description="Disordered" evidence="7">
    <location>
        <begin position="1"/>
        <end position="44"/>
    </location>
</feature>
<feature type="region of interest" description="Disordered" evidence="7">
    <location>
        <begin position="4865"/>
        <end position="4890"/>
    </location>
</feature>
<feature type="repeat" description="ANK" evidence="6">
    <location>
        <begin position="549"/>
        <end position="581"/>
    </location>
</feature>
<dbReference type="GO" id="GO:0005856">
    <property type="term" value="C:cytoskeleton"/>
    <property type="evidence" value="ECO:0007669"/>
    <property type="project" value="UniProtKB-SubCell"/>
</dbReference>
<accession>A0A6F9D5M8</accession>
<name>A0A6F9D5M8_9ASCI</name>
<feature type="region of interest" description="Disordered" evidence="7">
    <location>
        <begin position="5910"/>
        <end position="6120"/>
    </location>
</feature>
<dbReference type="SUPFAM" id="SSF48403">
    <property type="entry name" value="Ankyrin repeat"/>
    <property type="match status" value="3"/>
</dbReference>
<feature type="compositionally biased region" description="Low complexity" evidence="7">
    <location>
        <begin position="5329"/>
        <end position="5338"/>
    </location>
</feature>
<dbReference type="PROSITE" id="PS50297">
    <property type="entry name" value="ANK_REP_REGION"/>
    <property type="match status" value="19"/>
</dbReference>
<feature type="compositionally biased region" description="Acidic residues" evidence="7">
    <location>
        <begin position="1926"/>
        <end position="1937"/>
    </location>
</feature>
<feature type="compositionally biased region" description="Low complexity" evidence="7">
    <location>
        <begin position="1990"/>
        <end position="2010"/>
    </location>
</feature>
<evidence type="ECO:0000259" key="8">
    <source>
        <dbReference type="PROSITE" id="PS50017"/>
    </source>
</evidence>
<feature type="repeat" description="ANK" evidence="6">
    <location>
        <begin position="648"/>
        <end position="680"/>
    </location>
</feature>
<feature type="region of interest" description="Disordered" evidence="7">
    <location>
        <begin position="5361"/>
        <end position="5407"/>
    </location>
</feature>
<feature type="region of interest" description="Disordered" evidence="7">
    <location>
        <begin position="5878"/>
        <end position="5897"/>
    </location>
</feature>
<feature type="compositionally biased region" description="Basic and acidic residues" evidence="7">
    <location>
        <begin position="4109"/>
        <end position="4119"/>
    </location>
</feature>
<feature type="repeat" description="ANK" evidence="6">
    <location>
        <begin position="343"/>
        <end position="375"/>
    </location>
</feature>
<dbReference type="Gene3D" id="1.10.533.10">
    <property type="entry name" value="Death Domain, Fas"/>
    <property type="match status" value="1"/>
</dbReference>
<feature type="compositionally biased region" description="Basic and acidic residues" evidence="7">
    <location>
        <begin position="5973"/>
        <end position="5992"/>
    </location>
</feature>
<feature type="repeat" description="ANK" evidence="6">
    <location>
        <begin position="243"/>
        <end position="275"/>
    </location>
</feature>
<dbReference type="SMART" id="SM00005">
    <property type="entry name" value="DEATH"/>
    <property type="match status" value="1"/>
</dbReference>
<feature type="compositionally biased region" description="Low complexity" evidence="7">
    <location>
        <begin position="5288"/>
        <end position="5308"/>
    </location>
</feature>
<feature type="compositionally biased region" description="Basic and acidic residues" evidence="7">
    <location>
        <begin position="3320"/>
        <end position="3330"/>
    </location>
</feature>
<feature type="repeat" description="ANK" evidence="6">
    <location>
        <begin position="376"/>
        <end position="408"/>
    </location>
</feature>
<proteinExistence type="evidence at transcript level"/>
<dbReference type="InterPro" id="IPR011029">
    <property type="entry name" value="DEATH-like_dom_sf"/>
</dbReference>
<feature type="region of interest" description="Disordered" evidence="7">
    <location>
        <begin position="4686"/>
        <end position="4718"/>
    </location>
</feature>
<feature type="compositionally biased region" description="Low complexity" evidence="7">
    <location>
        <begin position="5364"/>
        <end position="5395"/>
    </location>
</feature>
<feature type="region of interest" description="Disordered" evidence="7">
    <location>
        <begin position="1963"/>
        <end position="2026"/>
    </location>
</feature>
<evidence type="ECO:0000256" key="5">
    <source>
        <dbReference type="ARBA" id="ARBA00023212"/>
    </source>
</evidence>
<feature type="compositionally biased region" description="Polar residues" evidence="7">
    <location>
        <begin position="5963"/>
        <end position="5972"/>
    </location>
</feature>
<dbReference type="EMBL" id="LR782902">
    <property type="protein sequence ID" value="CAB3221573.1"/>
    <property type="molecule type" value="mRNA"/>
</dbReference>
<dbReference type="Gene3D" id="2.60.40.2660">
    <property type="match status" value="1"/>
</dbReference>
<reference evidence="9" key="1">
    <citation type="submission" date="2020-04" db="EMBL/GenBank/DDBJ databases">
        <authorList>
            <person name="Neveu A P."/>
        </authorList>
    </citation>
    <scope>NUCLEOTIDE SEQUENCE</scope>
    <source>
        <tissue evidence="9">Whole embryo</tissue>
    </source>
</reference>
<feature type="repeat" description="ANK" evidence="6">
    <location>
        <begin position="74"/>
        <end position="106"/>
    </location>
</feature>
<feature type="repeat" description="ANK" evidence="6">
    <location>
        <begin position="780"/>
        <end position="812"/>
    </location>
</feature>
<dbReference type="InterPro" id="IPR036770">
    <property type="entry name" value="Ankyrin_rpt-contain_sf"/>
</dbReference>
<feature type="compositionally biased region" description="Polar residues" evidence="7">
    <location>
        <begin position="5243"/>
        <end position="5260"/>
    </location>
</feature>
<feature type="compositionally biased region" description="Polar residues" evidence="7">
    <location>
        <begin position="3200"/>
        <end position="3210"/>
    </location>
</feature>
<dbReference type="Gene3D" id="2.60.220.30">
    <property type="match status" value="3"/>
</dbReference>
<feature type="compositionally biased region" description="Low complexity" evidence="7">
    <location>
        <begin position="5168"/>
        <end position="5180"/>
    </location>
</feature>
<feature type="compositionally biased region" description="Basic and acidic residues" evidence="7">
    <location>
        <begin position="5651"/>
        <end position="5661"/>
    </location>
</feature>
<feature type="region of interest" description="Disordered" evidence="7">
    <location>
        <begin position="5431"/>
        <end position="5499"/>
    </location>
</feature>
<feature type="repeat" description="ANK" evidence="6">
    <location>
        <begin position="309"/>
        <end position="331"/>
    </location>
</feature>
<feature type="compositionally biased region" description="Low complexity" evidence="7">
    <location>
        <begin position="4067"/>
        <end position="4077"/>
    </location>
</feature>
<dbReference type="SMART" id="SM00248">
    <property type="entry name" value="ANK"/>
    <property type="match status" value="23"/>
</dbReference>
<feature type="compositionally biased region" description="Basic and acidic residues" evidence="7">
    <location>
        <begin position="2965"/>
        <end position="2980"/>
    </location>
</feature>
<feature type="region of interest" description="Disordered" evidence="7">
    <location>
        <begin position="2764"/>
        <end position="2804"/>
    </location>
</feature>
<keyword evidence="2" id="KW-0597">Phosphoprotein</keyword>
<feature type="repeat" description="ANK" evidence="6">
    <location>
        <begin position="582"/>
        <end position="614"/>
    </location>
</feature>
<feature type="repeat" description="ANK" evidence="6">
    <location>
        <begin position="516"/>
        <end position="548"/>
    </location>
</feature>
<dbReference type="PROSITE" id="PS50017">
    <property type="entry name" value="DEATH_DOMAIN"/>
    <property type="match status" value="1"/>
</dbReference>
<organism evidence="9">
    <name type="scientific">Phallusia mammillata</name>
    <dbReference type="NCBI Taxonomy" id="59560"/>
    <lineage>
        <taxon>Eukaryota</taxon>
        <taxon>Metazoa</taxon>
        <taxon>Chordata</taxon>
        <taxon>Tunicata</taxon>
        <taxon>Ascidiacea</taxon>
        <taxon>Phlebobranchia</taxon>
        <taxon>Ascidiidae</taxon>
        <taxon>Phallusia</taxon>
    </lineage>
</organism>
<feature type="repeat" description="ANK" evidence="6">
    <location>
        <begin position="714"/>
        <end position="746"/>
    </location>
</feature>
<dbReference type="PANTHER" id="PTHR24198:SF165">
    <property type="entry name" value="ANKYRIN REPEAT-CONTAINING PROTEIN-RELATED"/>
    <property type="match status" value="1"/>
</dbReference>
<feature type="compositionally biased region" description="Basic and acidic residues" evidence="7">
    <location>
        <begin position="6037"/>
        <end position="6048"/>
    </location>
</feature>
<evidence type="ECO:0000256" key="7">
    <source>
        <dbReference type="SAM" id="MobiDB-lite"/>
    </source>
</evidence>
<dbReference type="Pfam" id="PF00023">
    <property type="entry name" value="Ank"/>
    <property type="match status" value="3"/>
</dbReference>
<dbReference type="Pfam" id="PF12796">
    <property type="entry name" value="Ank_2"/>
    <property type="match status" value="7"/>
</dbReference>
<evidence type="ECO:0000313" key="9">
    <source>
        <dbReference type="EMBL" id="CAB3221573.1"/>
    </source>
</evidence>
<dbReference type="FunFam" id="1.25.40.20:FF:000003">
    <property type="entry name" value="Ankyrin, isoform B"/>
    <property type="match status" value="1"/>
</dbReference>
<feature type="repeat" description="ANK" evidence="6">
    <location>
        <begin position="681"/>
        <end position="713"/>
    </location>
</feature>
<feature type="compositionally biased region" description="Basic and acidic residues" evidence="7">
    <location>
        <begin position="5922"/>
        <end position="5950"/>
    </location>
</feature>
<feature type="region of interest" description="Disordered" evidence="7">
    <location>
        <begin position="2956"/>
        <end position="2998"/>
    </location>
</feature>
<feature type="region of interest" description="Disordered" evidence="7">
    <location>
        <begin position="4218"/>
        <end position="4237"/>
    </location>
</feature>
<feature type="region of interest" description="Disordered" evidence="7">
    <location>
        <begin position="5640"/>
        <end position="5694"/>
    </location>
</feature>
<feature type="region of interest" description="Disordered" evidence="7">
    <location>
        <begin position="3200"/>
        <end position="3224"/>
    </location>
</feature>
<dbReference type="InterPro" id="IPR040745">
    <property type="entry name" value="Ankyrin_UPA"/>
</dbReference>
<dbReference type="SUPFAM" id="SSF47986">
    <property type="entry name" value="DEATH domain"/>
    <property type="match status" value="1"/>
</dbReference>
<feature type="repeat" description="ANK" evidence="6">
    <location>
        <begin position="475"/>
        <end position="507"/>
    </location>
</feature>
<feature type="compositionally biased region" description="Basic and acidic residues" evidence="7">
    <location>
        <begin position="5487"/>
        <end position="5499"/>
    </location>
</feature>
<dbReference type="Pfam" id="PF00531">
    <property type="entry name" value="Death"/>
    <property type="match status" value="1"/>
</dbReference>
<dbReference type="Pfam" id="PF00791">
    <property type="entry name" value="ZU5"/>
    <property type="match status" value="2"/>
</dbReference>
<feature type="repeat" description="ANK" evidence="6">
    <location>
        <begin position="747"/>
        <end position="779"/>
    </location>
</feature>
<feature type="repeat" description="ANK" evidence="6">
    <location>
        <begin position="107"/>
        <end position="139"/>
    </location>
</feature>
<feature type="region of interest" description="Disordered" evidence="7">
    <location>
        <begin position="5165"/>
        <end position="5188"/>
    </location>
</feature>
<feature type="region of interest" description="Disordered" evidence="7">
    <location>
        <begin position="5237"/>
        <end position="5343"/>
    </location>
</feature>
<dbReference type="PANTHER" id="PTHR24198">
    <property type="entry name" value="ANKYRIN REPEAT AND PROTEIN KINASE DOMAIN-CONTAINING PROTEIN"/>
    <property type="match status" value="1"/>
</dbReference>
<feature type="region of interest" description="Disordered" evidence="7">
    <location>
        <begin position="4518"/>
        <end position="4545"/>
    </location>
</feature>
<keyword evidence="5" id="KW-0206">Cytoskeleton</keyword>
<feature type="region of interest" description="Disordered" evidence="7">
    <location>
        <begin position="2124"/>
        <end position="2155"/>
    </location>
</feature>
<keyword evidence="3" id="KW-0677">Repeat</keyword>
<dbReference type="Gene3D" id="1.25.40.20">
    <property type="entry name" value="Ankyrin repeat-containing domain"/>
    <property type="match status" value="3"/>
</dbReference>
<feature type="region of interest" description="Disordered" evidence="7">
    <location>
        <begin position="3319"/>
        <end position="3343"/>
    </location>
</feature>
<feature type="region of interest" description="Disordered" evidence="7">
    <location>
        <begin position="4067"/>
        <end position="4128"/>
    </location>
</feature>
<dbReference type="GO" id="GO:0016020">
    <property type="term" value="C:membrane"/>
    <property type="evidence" value="ECO:0007669"/>
    <property type="project" value="UniProtKB-ARBA"/>
</dbReference>
<keyword evidence="4 6" id="KW-0040">ANK repeat</keyword>
<dbReference type="FunFam" id="1.25.40.20:FF:000095">
    <property type="entry name" value="Ankyrin 2, isoform J"/>
    <property type="match status" value="1"/>
</dbReference>
<feature type="repeat" description="ANK" evidence="6">
    <location>
        <begin position="409"/>
        <end position="441"/>
    </location>
</feature>
<dbReference type="InterPro" id="IPR000906">
    <property type="entry name" value="ZU5_dom"/>
</dbReference>
<evidence type="ECO:0000256" key="3">
    <source>
        <dbReference type="ARBA" id="ARBA00022737"/>
    </source>
</evidence>
<sequence>MANDSGEIEMEKGAPTKQRAPKYHTTVRKSHDPTASMREGGGGSLLRAARSGNVEKLTTLLDQESIDISTSNSSGLTALHLAAKEGHCSIINELLQRGAPINQTTKRGNTALHIASLAGKLAVVELLLAKGADANSQAQNAFTPLYMAAQEGHEVIVEYLLNHGANQSISTEDGFTPLAVALQENKDKVVQLLLDNDVKGRVKLPALHIAARKDDVKAAVLLLQSDNTADTTSRMMVNRTTESGFTALHIAAHYGNVNVATLLLNRGASVDFKARNGITPMHVAAKRGNTRFCALLLDRNGRPDACTRDGLIPIHCAARSGHLPIVKLFLDCENTPKYAKTKNGLTPLHMAAQGGHADVIEILLDKEYPVDDITSDYLSALHIASHCGHVSVAELMLSHNANVDCKALNGFTPLHVACKKNRIKIVELLISYKANIEAVTESGLTPLHIACFMGHDEIVELLITRKAKLNTVNVRGETALHMATRSGKTEIVTFLLRHGAKPDTRKQIWEGIYVEESQTCLHLAARLNKHEILKLLIKNGATVDATMEDGYTPLHVAAKEGHVDICETLLDKKASVAMTTKKGFTPLHLAAKYGRLEVANLLIRNDAEPDAGGKNGLTPLHVAAHFDNQQVALLLLKNGASPHASGKNGYTPLHIAAKKNQMEIAITLLEYGASPNSKTRMDVTPLHLAAQEGHTDMCSLLLAKDANVNAAAKHGLSPMHLAAQEDRVSVAKVLYDNKSLVDPLTKSGCTPLHVASHHGNINVANYLLSLDAKVNAKTKNGYTPLHQASQQGHTHVVNLLIKYGASPNELTNSGNTALSLAKRLGYISVVDTLKTITTETTTTVTEEKRKYNIPETVNEGFMSDASDDEGDETMVGGGFLTNNEMKELGDDSIVPTEAALFAVNQDSKYATLEASGFTGRKMSWSSSATNESDNIKSPRSPRCNGFLVSFMVDARGGTVRGTRHYDLRIVVPPQACRAPTRVTCRFARRRHAAALNPPSNPSLYDAEGNATRVLEIGPRGNTFLDQLHSPPKFPPLTEGEGLAARVIQLGPKACRFLGPVAIEVPHFANVKNNYRQVVVMRSNDGINWKDHKWPCTDEQFCKQHGNEELQPADKLAERRIFRIIASDFPRYFALVSRPLENAKSIGEAGGELTSSVVKEARAKFPEGSLTKTINVAMQVIPITPEICKRAVGNKAKASAILTIEPRRRKFHKSIILTVPLPEGTDKKDYLSSVEDSTLRLLCSISGEDKPAQWEDITGSTNFNFLDNFVTFTSTVSARFWLIDCRQPSESSALAHQIYAEATRVPYMAKFLVYAKSHDPLEGRLRVFCLTEDRYEKTLEKQENYVEIARSKDVEVTEGSRICVECSGNLSAPIKSGQVHKFQFQAFNDNRIQLLAKVRDSIQEPCGRLTFTRLPLGPPKSHGPRKTLCNLNVRLPPCDRESDSDEDYSMPDEKSVSQTPEEETSEARKRYFLVDPASVDASARDESSPEEIAKDMVDVIQKLNQVQVILQPQADAREDKKEEFDEEDADVGVEETAQVVTEVRNRLVEMKQLLESEEIRSDSYLEFESPKVEEKPTSVMGEHLDRTSRIFERNVEPPAAPERSSLSELHGRDFRGSATVKEISDNFDVLAQRIDADMHGSASEHDDFSVKFEEKVETAEGTVTVASTDVTPCLESTHSASPESLTQSSDTFIDHNQENEGDLIDFLNYDLNTASSQTPAKESATSDLTSTVAETIVVDERTHTSIEQTIRDINSNEELCQLLADDLTSQNDVTQPNDVTLNNEHVQGSSQRFDDSQLEDKAHSDVTSINDVTTFTDVTAVPSVQVRGESPLVEDRVLPVVHQVESVYNEEQRCFAGLGVFQMRRSQSATSDQMKMVRFHEDVTVINADRTRVVRSISKEHVSSSSEDESEMSDTESASFSPKNSDSEDSAILDEEEEEKPKTLQQRISAYQAASDELHRELERFRRNTPRYGDQRAALPNNRRHSDPHTTTESASTSTAALTSVVSSPAVNNVDDGSESEDEISPVILEESHTVKELLKTWEQKPVMKPVTFRRTPSTEEHKVFSKTPETSDGSQVLSRFPEVEIEIAQPSTISELSESDSCQLSLDEGLGDWNREIVMISESAQKEQCVEEQQSDDDKDVKSPVSDVETDGKSVDSLLSDLESLQSKQYEASIKDETSCNKYSVVQTTVQTNDLEKTEDIGIANISFTRRELVQHTEEVTKSELEIIKAEHHRAENPSLEPEQNKDEEVVFNDQASDQQTASIEGSFDATDIQEPETGHPESLIKMEQSSDLQAYQPLGTNEVTSTTDLTQYKEVDDDLLLTETHVPQSSQFTSIVQEHLTEYESSQQVQDDQTIKVEVVHDKERLSDLQPRTNFQTTEVDEGQLLVDAEETLSSTQEPVSTVETISYSKDTMSPSESGQLNQNVCKDDTNLDKVDTTIVTTDLPIETVSVKMEETSQHEDERDHINVDHTVAIAEEYCDDMTVQTKIETHLNDSSTCIATAAEDHVATNDDKVESCLAESNVTQTPAVGIADELSFSREYVKTVDDLPVAEIDFNTTFDETARTQEKRDNIQDTEERTTDPVIYLTETKVDKLESSPVQTKTNIYTCLDETARSQDERGDIECAEEKTTDLEMSTTIALDKQRSIQYQINDTSIETDFCKMEDVRNEQTDISWSEDLSHLDIHQETDIDETVGSEKKFDESEKLLKESHPLAENTIVLEEQVEVLESSSIVDTRAKQETTEAFDITEGSVDVEFSQTDVNQSDMTSAVQQKNLVSDEEPFLKDSTDTKRANESEQMSVSDPDTVKNDTTILILKEEQQTATTVVSNQAKSSSDFSTTTSDKVIAQSTIDDESVCSVSQYSLSDDVTSYPTPDVMVIVSSCTEDRLDEISRGEYQAYEQPEPEAVIGGKKEVCQEIEKCEDDDQEVHETEKDIVIDEHVYQQENIKEMIGEDYGQIQGPAVLPSDKKHREEGETTRYKDNVATSSQDTDETGTNDKELDGFDEIAMKSVANQQQSNEVNETESAHQVEEQSTILREGVYGQHHVDAITDFTADEQEIDDVSLTFVQSGVVSHRDVDFDSPVQETEETTRGKNFGVEKAVTDESDEKTVTTSASSMPVVTQDTHVEETAVADANTENVDLDHQPQDGGSKTEADITVQETVVTPELQPTLESQCAEMKKEDYQPEVSVTSTEVHDSYTAVDSTSHVQEASCSDYESKSATTDQMQDDRDGVEINAYSHEEFATSEPFNEVKEIRLSFETVTDLVQQGILEDLSANDNSSLPEVSHFELDRNITTADQLTEGTGDAEDVFGHIKSAASEQKVVEETKREENGSPGDQQYSHQSDVKIPEEVTEDVNSLKETSCSDAQVQEHVSENEGLHISTDNDQISLEQSDVTIVKEVHEVSTYESDLSPEKTTLQEEKIDDLSNELMDTRTENKEDLVTYEVEETCAAHEPEHKTSYLLQTTITDTGLDIIQTGSEDATVGYAVHSVTQLTLDEEQLLSDENRVDLVAVKVERPDEEHEINQATSYHFKEFENADVLAFDQQIPEHKYIEVKSQDISNEDDQTDSSEVGHPIMPAHQAEEGSLVSMETDHVKHQDDIIVDDVTGSYVDDVTRTFVHSDVARHSEVEFDSPVHQSDEVICATKIVDVETVTDGTREDGFATDDHEPEIEGLTQFEEALMPDTEVDHVTANYHFQDELCDVGADMAGQKVATVEPTPLTYQDHDTVDNFDEVTNTQTDDRLRDGDLESLVQSTAVEQISCSGTRIKDDIKFSDTINPLKESSPSDNERVLLSNKIVEHPKDHDDHVMRTTDENECESETEADAVPFNTEEEESFQSEKWEDHVSTEREETYFAEKTTTQEEFVHKEPSAPVYNVDQSSQVTVDGRNEEFESVIEVDGKAETLLTAETSRSDLEGFVTEISHQPRQICRSTQEAFLSDYSSAELSNQTSAQQLQESNIIKETRSECLQQEQTTPEPRDSDSVYHHELFYTDNGEKLEIESNKGMSEKVATELPEQSHIDDVLERDVDTDTHCAKRRESVKHGLASLRQTQISFDSIAHQQTVDNSLKRLSSVSSSSCLESEEGDVDLRRDSQMDDIEEHPLLLTDEESQEDIHDEGHTEELEQTSALSKSEESYMQRIGDDLKLSDSKADECGFGKSETHETHTKDSIEQDKFLETAAHDLVTAQISLSQLSSAEQFSEQELFASTEAPFALTDEFIVKTPNNSPEDKKDGDEDLNNKNSTQECLFEAHNIDNPALRGFETSNLMDLTAKESEQLLHKEAETEDHLWKTDGEKRLGSEDHDDPERFSSMQVNYSIQDEDQVIGTAGTPDSLAKELADAMYEEIVELEKRDLPEYDDVTGDDVKHHDDVNPSYRLAHDDYTTQHGIDLFSEIEASLGNCQTSHFARDEGLKADEASGSGSFDDFATDDVVRRSSDVIAKQGEDLLSEIEASLGAKATPCVDQNERESAKADDDVKNNAGFQEPSFCATEQSIFSEIEATLDDNKRANIAEVDIGNAGVAGETNAAGSSFNQRKEIDPFDTGELSHGNVDVTEGEFTSALIEAEMEADAIQRSMLSPSVGNMHSTSNRSSCDDFASTQGGIISFSMSHSSEFKSHENHKTIQEDLKLADTVQNDVIDASPLFESELYHVSDPSNLLTPEISVTSHGDPVMILKTDDVGCADIKQAEMMQLDDEDADHVTLDSSDEDSDKDSECSSEMGDERGFESLQCSRIVISESTEPLVLSDAVMSHVEDDVAIETVPTTAGSSLGVAAMSSSVSTQEFSSLAEERALKLHDVTSSQYEKEHVIFDTEEQFDARATCRDSNRLLRMMSVPGTQIKTVEEVYTLSDTEVDTDDHLKLNATTTKGYSDIIQERPTSPLPPREPLGSHQERRASEEQFSTLDVAHSSLRLSVEQDLSSVHVDSIGDTSAGDEFSYRNYHGGIRSFDSAATSQQFSSAEFFSSEEVYASMKGQSDAETFVQTNVVNDQEQQRDQDTDSSTLFTVKTERTYMEATTSSSKSPTANYMSMASPLATINASGFQLREEEFLTSLPLEDVLILESHKKSDAVLEKDVIDKGSAGAKSDELMTFAEKFSRFKESIEAGGSYSAQEILVEDNHQPPGQDSDAREQQRDYIEIMDTKQARAEAMRLEDLSYMAVAYDAAAKKPLYGEEQSYSPSSNSSATCSEHTSESSDCIEMDSVDAARYRFVEEQYTDDQPLLRPETLSCDENEHLLCQEEIQSDDEDFQKSHASGNRFQRQIHSTPKTSRIPVAKTSSSFVPEKKTKPAVRKSGIPTTKRTSTGSSSRLSQSLPTKGRQQKKMKQEKTRKESDKESSSIIRSTSASKLPVRRNLSITKPTVVAKQLKSEGLVSPGSTSSTVSRSSSGSSFSSFRFRKSGGSSPTQEGSIFRNEPFKSRTVSNDKYIALRQGVFTYKMSPAEEKEKRKKKREATTVGSSTDSSPLTASEEHGKMTNIPRPSRLQHPSSAPYACEETTEKQKPDSDHFLADSLGLGGAEIVREAPGAPCLVSNITYSVQGPPTNVQSTLSEVSHSTERRIHSECSAESYAQFAQTLAEVQMVERSVETVTVTHTHMTEKTQSTDDVITDDVHRDDVSDSSTMLSPGLTISSCRSVIREVEEEADIISITPDSIASPTPEDSLERMTEEREGAGFGFSDSLDDSTSRSGQHQPFPPEEDQSVTSYLPCSASSEQQLRDVTLASKSSRNVLDQKHQAVASQLGIQWPALAGALGLSPDDVWRVQKESDGSKPGEQSMNMLSMWIAKRGDENAENIDEYLSDALRKIGRDDLCPILDDPVFHYGDIDPSMHMDKDAHDSSAFRALSDELGSPFTAKGHVSSPFPFTSASKLTMQTSTPTPALKARNETLTDGDASLLVPPPSAVESELDDVDKPHFNYVIDDDEVDAAAPQVDKTSSHDSSSDSSDSDREETQATKDTEEKVEPVVQVNVDHESAQNESVNVETPQESKVKTDEESREDSEQPEPRDEDWEVLNVEPQDAEYEPEVPVTSNEVERAPSSASSTSSEDEQKEVAQKTDESKAIDVTPGSEDKPAVESDSSSSSSDDEAQSKDSSEEREITKDEDDKKKKEQVEEPKVNGDNHVDEENKPEVDYDNYDYSELEAEYGVTTTTTIVRTIVVETQEPKDFKLPPPKIEMDGEGGHVIEVSRQVKQSVVQQSASSTSSDSD</sequence>
<evidence type="ECO:0000256" key="1">
    <source>
        <dbReference type="ARBA" id="ARBA00004245"/>
    </source>
</evidence>
<feature type="repeat" description="ANK" evidence="6">
    <location>
        <begin position="615"/>
        <end position="647"/>
    </location>
</feature>
<dbReference type="Pfam" id="PF17809">
    <property type="entry name" value="UPA_2"/>
    <property type="match status" value="1"/>
</dbReference>
<dbReference type="InterPro" id="IPR000488">
    <property type="entry name" value="Death_dom"/>
</dbReference>
<dbReference type="SMART" id="SM00218">
    <property type="entry name" value="ZU5"/>
    <property type="match status" value="1"/>
</dbReference>
<gene>
    <name evidence="9" type="primary">Ank3</name>
</gene>
<dbReference type="PROSITE" id="PS50088">
    <property type="entry name" value="ANK_REPEAT"/>
    <property type="match status" value="20"/>
</dbReference>
<feature type="compositionally biased region" description="Polar residues" evidence="7">
    <location>
        <begin position="2764"/>
        <end position="2775"/>
    </location>
</feature>
<dbReference type="InterPro" id="IPR002110">
    <property type="entry name" value="Ankyrin_rpt"/>
</dbReference>
<dbReference type="GO" id="GO:0005737">
    <property type="term" value="C:cytoplasm"/>
    <property type="evidence" value="ECO:0007669"/>
    <property type="project" value="TreeGrafter"/>
</dbReference>
<feature type="compositionally biased region" description="Basic and acidic residues" evidence="7">
    <location>
        <begin position="2781"/>
        <end position="2794"/>
    </location>
</feature>
<feature type="repeat" description="ANK" evidence="6">
    <location>
        <begin position="140"/>
        <end position="172"/>
    </location>
</feature>
<feature type="region of interest" description="Disordered" evidence="7">
    <location>
        <begin position="1412"/>
        <end position="1470"/>
    </location>
</feature>
<protein>
    <submittedName>
        <fullName evidence="9">Ankyrin-3</fullName>
    </submittedName>
</protein>
<comment type="subcellular location">
    <subcellularLocation>
        <location evidence="1">Cytoplasm</location>
        <location evidence="1">Cytoskeleton</location>
    </subcellularLocation>
</comment>
<evidence type="ECO:0000256" key="2">
    <source>
        <dbReference type="ARBA" id="ARBA00022553"/>
    </source>
</evidence>